<dbReference type="InterPro" id="IPR052604">
    <property type="entry name" value="Mito_Tim_assembly_helper"/>
</dbReference>
<dbReference type="EMBL" id="ML213512">
    <property type="protein sequence ID" value="TFK50873.1"/>
    <property type="molecule type" value="Genomic_DNA"/>
</dbReference>
<keyword evidence="1" id="KW-0479">Metal-binding</keyword>
<evidence type="ECO:0000256" key="4">
    <source>
        <dbReference type="PROSITE-ProRule" id="PRU00601"/>
    </source>
</evidence>
<dbReference type="AlphaFoldDB" id="A0A5C3N134"/>
<feature type="non-terminal residue" evidence="7">
    <location>
        <position position="1"/>
    </location>
</feature>
<dbReference type="PANTHER" id="PTHR28082">
    <property type="entry name" value="ZINC FINGER PROTEIN"/>
    <property type="match status" value="1"/>
</dbReference>
<evidence type="ECO:0000256" key="1">
    <source>
        <dbReference type="ARBA" id="ARBA00022723"/>
    </source>
</evidence>
<evidence type="ECO:0000256" key="5">
    <source>
        <dbReference type="SAM" id="MobiDB-lite"/>
    </source>
</evidence>
<dbReference type="STRING" id="5364.A0A5C3N134"/>
<dbReference type="OrthoDB" id="411372at2759"/>
<keyword evidence="3" id="KW-0862">Zinc</keyword>
<feature type="domain" description="CHY-type" evidence="6">
    <location>
        <begin position="1"/>
        <end position="73"/>
    </location>
</feature>
<evidence type="ECO:0000256" key="3">
    <source>
        <dbReference type="ARBA" id="ARBA00022833"/>
    </source>
</evidence>
<evidence type="ECO:0000259" key="6">
    <source>
        <dbReference type="PROSITE" id="PS51266"/>
    </source>
</evidence>
<keyword evidence="8" id="KW-1185">Reference proteome</keyword>
<protein>
    <recommendedName>
        <fullName evidence="6">CHY-type domain-containing protein</fullName>
    </recommendedName>
</protein>
<evidence type="ECO:0000313" key="7">
    <source>
        <dbReference type="EMBL" id="TFK50873.1"/>
    </source>
</evidence>
<gene>
    <name evidence="7" type="ORF">OE88DRAFT_1630349</name>
</gene>
<dbReference type="PANTHER" id="PTHR28082:SF2">
    <property type="entry name" value="CHY-TYPE DOMAIN-CONTAINING PROTEIN"/>
    <property type="match status" value="1"/>
</dbReference>
<dbReference type="GO" id="GO:0008270">
    <property type="term" value="F:zinc ion binding"/>
    <property type="evidence" value="ECO:0007669"/>
    <property type="project" value="UniProtKB-KW"/>
</dbReference>
<evidence type="ECO:0000256" key="2">
    <source>
        <dbReference type="ARBA" id="ARBA00022771"/>
    </source>
</evidence>
<name>A0A5C3N134_9AGAM</name>
<evidence type="ECO:0000313" key="8">
    <source>
        <dbReference type="Proteomes" id="UP000305948"/>
    </source>
</evidence>
<organism evidence="7 8">
    <name type="scientific">Heliocybe sulcata</name>
    <dbReference type="NCBI Taxonomy" id="5364"/>
    <lineage>
        <taxon>Eukaryota</taxon>
        <taxon>Fungi</taxon>
        <taxon>Dikarya</taxon>
        <taxon>Basidiomycota</taxon>
        <taxon>Agaricomycotina</taxon>
        <taxon>Agaricomycetes</taxon>
        <taxon>Gloeophyllales</taxon>
        <taxon>Gloeophyllaceae</taxon>
        <taxon>Heliocybe</taxon>
    </lineage>
</organism>
<dbReference type="InterPro" id="IPR008913">
    <property type="entry name" value="Znf_CHY"/>
</dbReference>
<dbReference type="InterPro" id="IPR037274">
    <property type="entry name" value="Znf_CHY_sf"/>
</dbReference>
<dbReference type="Pfam" id="PF05495">
    <property type="entry name" value="zf-CHY"/>
    <property type="match status" value="1"/>
</dbReference>
<dbReference type="PROSITE" id="PS51266">
    <property type="entry name" value="ZF_CHY"/>
    <property type="match status" value="1"/>
</dbReference>
<feature type="region of interest" description="Disordered" evidence="5">
    <location>
        <begin position="87"/>
        <end position="117"/>
    </location>
</feature>
<sequence length="117" mass="13528">KHILNAQVSIRAPCCRQWFDCAECHAEASPDHKLRRTTEMTMMCKACRKAFRKDTSDPDEWEESDEHCPHCDNKYVIEARTPRAVISVEADDPRKDNRYAHSPSDSPSRSYMRTTLG</sequence>
<proteinExistence type="predicted"/>
<accession>A0A5C3N134</accession>
<feature type="compositionally biased region" description="Polar residues" evidence="5">
    <location>
        <begin position="103"/>
        <end position="117"/>
    </location>
</feature>
<keyword evidence="2 4" id="KW-0863">Zinc-finger</keyword>
<dbReference type="Proteomes" id="UP000305948">
    <property type="component" value="Unassembled WGS sequence"/>
</dbReference>
<dbReference type="SUPFAM" id="SSF161219">
    <property type="entry name" value="CHY zinc finger-like"/>
    <property type="match status" value="1"/>
</dbReference>
<dbReference type="GO" id="GO:0045041">
    <property type="term" value="P:protein import into mitochondrial intermembrane space"/>
    <property type="evidence" value="ECO:0007669"/>
    <property type="project" value="TreeGrafter"/>
</dbReference>
<reference evidence="7 8" key="1">
    <citation type="journal article" date="2019" name="Nat. Ecol. Evol.">
        <title>Megaphylogeny resolves global patterns of mushroom evolution.</title>
        <authorList>
            <person name="Varga T."/>
            <person name="Krizsan K."/>
            <person name="Foldi C."/>
            <person name="Dima B."/>
            <person name="Sanchez-Garcia M."/>
            <person name="Sanchez-Ramirez S."/>
            <person name="Szollosi G.J."/>
            <person name="Szarkandi J.G."/>
            <person name="Papp V."/>
            <person name="Albert L."/>
            <person name="Andreopoulos W."/>
            <person name="Angelini C."/>
            <person name="Antonin V."/>
            <person name="Barry K.W."/>
            <person name="Bougher N.L."/>
            <person name="Buchanan P."/>
            <person name="Buyck B."/>
            <person name="Bense V."/>
            <person name="Catcheside P."/>
            <person name="Chovatia M."/>
            <person name="Cooper J."/>
            <person name="Damon W."/>
            <person name="Desjardin D."/>
            <person name="Finy P."/>
            <person name="Geml J."/>
            <person name="Haridas S."/>
            <person name="Hughes K."/>
            <person name="Justo A."/>
            <person name="Karasinski D."/>
            <person name="Kautmanova I."/>
            <person name="Kiss B."/>
            <person name="Kocsube S."/>
            <person name="Kotiranta H."/>
            <person name="LaButti K.M."/>
            <person name="Lechner B.E."/>
            <person name="Liimatainen K."/>
            <person name="Lipzen A."/>
            <person name="Lukacs Z."/>
            <person name="Mihaltcheva S."/>
            <person name="Morgado L.N."/>
            <person name="Niskanen T."/>
            <person name="Noordeloos M.E."/>
            <person name="Ohm R.A."/>
            <person name="Ortiz-Santana B."/>
            <person name="Ovrebo C."/>
            <person name="Racz N."/>
            <person name="Riley R."/>
            <person name="Savchenko A."/>
            <person name="Shiryaev A."/>
            <person name="Soop K."/>
            <person name="Spirin V."/>
            <person name="Szebenyi C."/>
            <person name="Tomsovsky M."/>
            <person name="Tulloss R.E."/>
            <person name="Uehling J."/>
            <person name="Grigoriev I.V."/>
            <person name="Vagvolgyi C."/>
            <person name="Papp T."/>
            <person name="Martin F.M."/>
            <person name="Miettinen O."/>
            <person name="Hibbett D.S."/>
            <person name="Nagy L.G."/>
        </authorList>
    </citation>
    <scope>NUCLEOTIDE SEQUENCE [LARGE SCALE GENOMIC DNA]</scope>
    <source>
        <strain evidence="7 8">OMC1185</strain>
    </source>
</reference>
<dbReference type="GO" id="GO:0005758">
    <property type="term" value="C:mitochondrial intermembrane space"/>
    <property type="evidence" value="ECO:0007669"/>
    <property type="project" value="TreeGrafter"/>
</dbReference>